<protein>
    <recommendedName>
        <fullName evidence="9">C2H2-type domain-containing protein</fullName>
    </recommendedName>
</protein>
<dbReference type="EMBL" id="BLKG01000084">
    <property type="protein sequence ID" value="GFF92607.1"/>
    <property type="molecule type" value="Genomic_DNA"/>
</dbReference>
<keyword evidence="5" id="KW-0862">Zinc</keyword>
<evidence type="ECO:0000256" key="3">
    <source>
        <dbReference type="ARBA" id="ARBA00022737"/>
    </source>
</evidence>
<keyword evidence="3" id="KW-0677">Repeat</keyword>
<evidence type="ECO:0000256" key="8">
    <source>
        <dbReference type="SAM" id="MobiDB-lite"/>
    </source>
</evidence>
<dbReference type="Proteomes" id="UP000465266">
    <property type="component" value="Unassembled WGS sequence"/>
</dbReference>
<keyword evidence="4 7" id="KW-0863">Zinc-finger</keyword>
<name>A0ABQ1B3E6_9EURO</name>
<dbReference type="InterPro" id="IPR013087">
    <property type="entry name" value="Znf_C2H2_type"/>
</dbReference>
<evidence type="ECO:0000313" key="10">
    <source>
        <dbReference type="EMBL" id="GFF92607.1"/>
    </source>
</evidence>
<accession>A0ABQ1B3E6</accession>
<reference evidence="10 11" key="1">
    <citation type="submission" date="2020-01" db="EMBL/GenBank/DDBJ databases">
        <title>Draft genome sequence of Aspergillus udagawae IFM 53868.</title>
        <authorList>
            <person name="Takahashi H."/>
            <person name="Yaguchi T."/>
        </authorList>
    </citation>
    <scope>NUCLEOTIDE SEQUENCE [LARGE SCALE GENOMIC DNA]</scope>
    <source>
        <strain evidence="10 11">IFM 53868</strain>
    </source>
</reference>
<dbReference type="InterPro" id="IPR036236">
    <property type="entry name" value="Znf_C2H2_sf"/>
</dbReference>
<feature type="compositionally biased region" description="Low complexity" evidence="8">
    <location>
        <begin position="336"/>
        <end position="363"/>
    </location>
</feature>
<dbReference type="PROSITE" id="PS00028">
    <property type="entry name" value="ZINC_FINGER_C2H2_1"/>
    <property type="match status" value="1"/>
</dbReference>
<evidence type="ECO:0000313" key="11">
    <source>
        <dbReference type="Proteomes" id="UP000465266"/>
    </source>
</evidence>
<keyword evidence="2" id="KW-0479">Metal-binding</keyword>
<dbReference type="Gene3D" id="3.30.160.60">
    <property type="entry name" value="Classic Zinc Finger"/>
    <property type="match status" value="1"/>
</dbReference>
<dbReference type="PANTHER" id="PTHR24394">
    <property type="entry name" value="ZINC FINGER PROTEIN"/>
    <property type="match status" value="1"/>
</dbReference>
<comment type="caution">
    <text evidence="10">The sequence shown here is derived from an EMBL/GenBank/DDBJ whole genome shotgun (WGS) entry which is preliminary data.</text>
</comment>
<dbReference type="PANTHER" id="PTHR24394:SF29">
    <property type="entry name" value="MYONEURIN"/>
    <property type="match status" value="1"/>
</dbReference>
<evidence type="ECO:0000256" key="7">
    <source>
        <dbReference type="PROSITE-ProRule" id="PRU00042"/>
    </source>
</evidence>
<keyword evidence="11" id="KW-1185">Reference proteome</keyword>
<evidence type="ECO:0000256" key="4">
    <source>
        <dbReference type="ARBA" id="ARBA00022771"/>
    </source>
</evidence>
<evidence type="ECO:0000256" key="1">
    <source>
        <dbReference type="ARBA" id="ARBA00004123"/>
    </source>
</evidence>
<comment type="subcellular location">
    <subcellularLocation>
        <location evidence="1">Nucleus</location>
    </subcellularLocation>
</comment>
<organism evidence="10 11">
    <name type="scientific">Aspergillus udagawae</name>
    <dbReference type="NCBI Taxonomy" id="91492"/>
    <lineage>
        <taxon>Eukaryota</taxon>
        <taxon>Fungi</taxon>
        <taxon>Dikarya</taxon>
        <taxon>Ascomycota</taxon>
        <taxon>Pezizomycotina</taxon>
        <taxon>Eurotiomycetes</taxon>
        <taxon>Eurotiomycetidae</taxon>
        <taxon>Eurotiales</taxon>
        <taxon>Aspergillaceae</taxon>
        <taxon>Aspergillus</taxon>
        <taxon>Aspergillus subgen. Fumigati</taxon>
    </lineage>
</organism>
<feature type="region of interest" description="Disordered" evidence="8">
    <location>
        <begin position="68"/>
        <end position="99"/>
    </location>
</feature>
<evidence type="ECO:0000256" key="5">
    <source>
        <dbReference type="ARBA" id="ARBA00022833"/>
    </source>
</evidence>
<proteinExistence type="predicted"/>
<evidence type="ECO:0000256" key="6">
    <source>
        <dbReference type="ARBA" id="ARBA00023242"/>
    </source>
</evidence>
<dbReference type="SMART" id="SM00355">
    <property type="entry name" value="ZnF_C2H2"/>
    <property type="match status" value="2"/>
</dbReference>
<dbReference type="SUPFAM" id="SSF57667">
    <property type="entry name" value="beta-beta-alpha zinc fingers"/>
    <property type="match status" value="1"/>
</dbReference>
<feature type="region of interest" description="Disordered" evidence="8">
    <location>
        <begin position="327"/>
        <end position="365"/>
    </location>
</feature>
<evidence type="ECO:0000256" key="2">
    <source>
        <dbReference type="ARBA" id="ARBA00022723"/>
    </source>
</evidence>
<feature type="domain" description="C2H2-type" evidence="9">
    <location>
        <begin position="100"/>
        <end position="127"/>
    </location>
</feature>
<sequence>MSFGEFKSNADVDTSADIPPWRTYPCDLCDKSARSNFYSFNDLRRHKEAKHEIIDRIQEASSAVPKEAVSKTASLFREPSTPSDLPKQNAASSAKGDAPFQCPKCDSKFIRKHTLTNHLRTHIVAREHHQQFICEAPFARQDTLTSRFRSKKGLKELDFLRPLQREKLQTVDGSGLLSDDNLFADQAGENADILLNAGKTLPDTNVRDADCPVGPKADFICATAEQLRKLGRRSVHQTDRDNWNAIYKTLFPDDPLPESPYLDPLVSYEVNLIREAFLTAAPVAVRTAIQHVIPEELSDTLQEELERILRSTHAEVFDQILRRMREDRESPRVDRTTTQSSSQVRVSSTPDSGIGSTIRSGSSQDELELTLNSQDRLTSFGSGSFDLQNDGSNHSCHCSHKDLTHPTIIWATFHNLSRLGTLVIFPSI</sequence>
<evidence type="ECO:0000259" key="9">
    <source>
        <dbReference type="PROSITE" id="PS50157"/>
    </source>
</evidence>
<gene>
    <name evidence="10" type="ORF">IFM53868_06901</name>
</gene>
<dbReference type="PROSITE" id="PS50157">
    <property type="entry name" value="ZINC_FINGER_C2H2_2"/>
    <property type="match status" value="1"/>
</dbReference>
<keyword evidence="6" id="KW-0539">Nucleus</keyword>